<dbReference type="PATRIC" id="fig|937777.3.peg.283"/>
<evidence type="ECO:0000256" key="5">
    <source>
        <dbReference type="ARBA" id="ARBA00013198"/>
    </source>
</evidence>
<keyword evidence="10" id="KW-1185">Reference proteome</keyword>
<dbReference type="UniPathway" id="UPA00115">
    <property type="reaction ID" value="UER00409"/>
</dbReference>
<evidence type="ECO:0000256" key="1">
    <source>
        <dbReference type="ARBA" id="ARBA00000832"/>
    </source>
</evidence>
<dbReference type="Gene3D" id="3.40.50.1360">
    <property type="match status" value="1"/>
</dbReference>
<name>K9ZY63_DEIPD</name>
<evidence type="ECO:0000256" key="2">
    <source>
        <dbReference type="ARBA" id="ARBA00002681"/>
    </source>
</evidence>
<dbReference type="HOGENOM" id="CLU_053947_2_0_0"/>
<comment type="pathway">
    <text evidence="3 7">Carbohydrate degradation; pentose phosphate pathway; D-ribulose 5-phosphate from D-glucose 6-phosphate (oxidative stage): step 2/3.</text>
</comment>
<evidence type="ECO:0000259" key="8">
    <source>
        <dbReference type="Pfam" id="PF01182"/>
    </source>
</evidence>
<dbReference type="PANTHER" id="PTHR11054">
    <property type="entry name" value="6-PHOSPHOGLUCONOLACTONASE"/>
    <property type="match status" value="1"/>
</dbReference>
<dbReference type="PANTHER" id="PTHR11054:SF0">
    <property type="entry name" value="6-PHOSPHOGLUCONOLACTONASE"/>
    <property type="match status" value="1"/>
</dbReference>
<evidence type="ECO:0000256" key="3">
    <source>
        <dbReference type="ARBA" id="ARBA00004961"/>
    </source>
</evidence>
<dbReference type="OrthoDB" id="9810967at2"/>
<reference evidence="10" key="1">
    <citation type="submission" date="2012-03" db="EMBL/GenBank/DDBJ databases">
        <title>Complete sequence of chromosome of Deinococcus peraridilitoris DSM 19664.</title>
        <authorList>
            <person name="Lucas S."/>
            <person name="Copeland A."/>
            <person name="Lapidus A."/>
            <person name="Glavina del Rio T."/>
            <person name="Dalin E."/>
            <person name="Tice H."/>
            <person name="Bruce D."/>
            <person name="Goodwin L."/>
            <person name="Pitluck S."/>
            <person name="Peters L."/>
            <person name="Mikhailova N."/>
            <person name="Lu M."/>
            <person name="Kyrpides N."/>
            <person name="Mavromatis K."/>
            <person name="Ivanova N."/>
            <person name="Brettin T."/>
            <person name="Detter J.C."/>
            <person name="Han C."/>
            <person name="Larimer F."/>
            <person name="Land M."/>
            <person name="Hauser L."/>
            <person name="Markowitz V."/>
            <person name="Cheng J.-F."/>
            <person name="Hugenholtz P."/>
            <person name="Woyke T."/>
            <person name="Wu D."/>
            <person name="Pukall R."/>
            <person name="Steenblock K."/>
            <person name="Brambilla E."/>
            <person name="Klenk H.-P."/>
            <person name="Eisen J.A."/>
        </authorList>
    </citation>
    <scope>NUCLEOTIDE SEQUENCE [LARGE SCALE GENOMIC DNA]</scope>
    <source>
        <strain evidence="10">DSM 19664 / LMG 22246 / CIP 109416 / KR-200</strain>
    </source>
</reference>
<dbReference type="RefSeq" id="WP_015234188.1">
    <property type="nucleotide sequence ID" value="NC_019793.1"/>
</dbReference>
<comment type="similarity">
    <text evidence="4 7">Belongs to the glucosamine/galactosamine-6-phosphate isomerase family. 6-phosphogluconolactonase subfamily.</text>
</comment>
<dbReference type="Pfam" id="PF01182">
    <property type="entry name" value="Glucosamine_iso"/>
    <property type="match status" value="1"/>
</dbReference>
<dbReference type="NCBIfam" id="TIGR01198">
    <property type="entry name" value="pgl"/>
    <property type="match status" value="1"/>
</dbReference>
<comment type="catalytic activity">
    <reaction evidence="1 7">
        <text>6-phospho-D-glucono-1,5-lactone + H2O = 6-phospho-D-gluconate + H(+)</text>
        <dbReference type="Rhea" id="RHEA:12556"/>
        <dbReference type="ChEBI" id="CHEBI:15377"/>
        <dbReference type="ChEBI" id="CHEBI:15378"/>
        <dbReference type="ChEBI" id="CHEBI:57955"/>
        <dbReference type="ChEBI" id="CHEBI:58759"/>
        <dbReference type="EC" id="3.1.1.31"/>
    </reaction>
</comment>
<organism evidence="9 10">
    <name type="scientific">Deinococcus peraridilitoris (strain DSM 19664 / LMG 22246 / CIP 109416 / KR-200)</name>
    <dbReference type="NCBI Taxonomy" id="937777"/>
    <lineage>
        <taxon>Bacteria</taxon>
        <taxon>Thermotogati</taxon>
        <taxon>Deinococcota</taxon>
        <taxon>Deinococci</taxon>
        <taxon>Deinococcales</taxon>
        <taxon>Deinococcaceae</taxon>
        <taxon>Deinococcus</taxon>
    </lineage>
</organism>
<accession>K9ZY63</accession>
<evidence type="ECO:0000256" key="7">
    <source>
        <dbReference type="RuleBase" id="RU365095"/>
    </source>
</evidence>
<evidence type="ECO:0000313" key="9">
    <source>
        <dbReference type="EMBL" id="AFZ65877.1"/>
    </source>
</evidence>
<dbReference type="AlphaFoldDB" id="K9ZY63"/>
<proteinExistence type="inferred from homology"/>
<dbReference type="CDD" id="cd01400">
    <property type="entry name" value="6PGL"/>
    <property type="match status" value="1"/>
</dbReference>
<dbReference type="SUPFAM" id="SSF100950">
    <property type="entry name" value="NagB/RpiA/CoA transferase-like"/>
    <property type="match status" value="1"/>
</dbReference>
<sequence length="222" mass="24231">MRQQIFATPEKLAQAAAREFAQLARASVGSRGAFHVALSGGSTPKLLYCALRELDVPWSEVSIYFSDERCVPPDSPDSNYKLALDELLSRVPVPAGQVFRLQGELDPHEAAARYQQQLPGQLDLVLLGLGDDGHTASLFPDTAALSAAGRVVANFVPQLDAWRLSFTFDEINSARERWLLVTGAAKAGVVRDVQQEAGSHPVELVRDARWFLDESAAQNLHP</sequence>
<dbReference type="Proteomes" id="UP000010467">
    <property type="component" value="Chromosome"/>
</dbReference>
<dbReference type="GO" id="GO:0005975">
    <property type="term" value="P:carbohydrate metabolic process"/>
    <property type="evidence" value="ECO:0007669"/>
    <property type="project" value="UniProtKB-UniRule"/>
</dbReference>
<feature type="domain" description="Glucosamine/galactosamine-6-phosphate isomerase" evidence="8">
    <location>
        <begin position="8"/>
        <end position="206"/>
    </location>
</feature>
<gene>
    <name evidence="7" type="primary">pgl</name>
    <name evidence="9" type="ordered locus">Deipe_0276</name>
</gene>
<evidence type="ECO:0000256" key="4">
    <source>
        <dbReference type="ARBA" id="ARBA00010662"/>
    </source>
</evidence>
<evidence type="ECO:0000256" key="6">
    <source>
        <dbReference type="ARBA" id="ARBA00020337"/>
    </source>
</evidence>
<dbReference type="EMBL" id="CP003382">
    <property type="protein sequence ID" value="AFZ65877.1"/>
    <property type="molecule type" value="Genomic_DNA"/>
</dbReference>
<keyword evidence="7" id="KW-0378">Hydrolase</keyword>
<dbReference type="InterPro" id="IPR037171">
    <property type="entry name" value="NagB/RpiA_transferase-like"/>
</dbReference>
<dbReference type="InterPro" id="IPR039104">
    <property type="entry name" value="6PGL"/>
</dbReference>
<dbReference type="eggNOG" id="COG0363">
    <property type="taxonomic scope" value="Bacteria"/>
</dbReference>
<dbReference type="KEGG" id="dpd:Deipe_0276"/>
<dbReference type="EC" id="3.1.1.31" evidence="5 7"/>
<comment type="function">
    <text evidence="2 7">Hydrolysis of 6-phosphogluconolactone to 6-phosphogluconate.</text>
</comment>
<evidence type="ECO:0000313" key="10">
    <source>
        <dbReference type="Proteomes" id="UP000010467"/>
    </source>
</evidence>
<dbReference type="GO" id="GO:0017057">
    <property type="term" value="F:6-phosphogluconolactonase activity"/>
    <property type="evidence" value="ECO:0007669"/>
    <property type="project" value="UniProtKB-UniRule"/>
</dbReference>
<protein>
    <recommendedName>
        <fullName evidence="6 7">6-phosphogluconolactonase</fullName>
        <shortName evidence="7">6PGL</shortName>
        <ecNumber evidence="5 7">3.1.1.31</ecNumber>
    </recommendedName>
</protein>
<dbReference type="GO" id="GO:0006098">
    <property type="term" value="P:pentose-phosphate shunt"/>
    <property type="evidence" value="ECO:0007669"/>
    <property type="project" value="UniProtKB-UniPathway"/>
</dbReference>
<dbReference type="InterPro" id="IPR005900">
    <property type="entry name" value="6-phosphogluconolactonase_DevB"/>
</dbReference>
<dbReference type="STRING" id="937777.Deipe_0276"/>
<dbReference type="InterPro" id="IPR006148">
    <property type="entry name" value="Glc/Gal-6P_isomerase"/>
</dbReference>